<dbReference type="InterPro" id="IPR010624">
    <property type="entry name" value="KaiC_dom"/>
</dbReference>
<dbReference type="EC" id="2.7.11.1" evidence="1"/>
<sequence length="586" mass="63402">MIDRTPPAPNGKADDLPTKALTGVPGFDALTDGGLPQGRATLLAGNAGSGKTVFALQTLVNAARDRGEPGIFVAFEEDSKRILANAQTFGWDLPSLQRKKLFFLDAQPDYDTVLSGQLDLGGMLAALGAKVDEMGARWIAFDAIDVVFALMGDSAHVRREIYRLNDWLIGRGLTALISAKANAGGDTGTPRILDFMQFMVDCLIILGHDLVEGTSQRNLRIVKFRGSAFEENAIPFLIGPSGIETAYATRVARPALPATHERVSSGIERLDVMLGGGFFRGGSILMTGGPGTAKTTLCGAFSEAACQRGEKTLFVSFDSRIDEMIRDLGSVGIGLDAWVKSGMLHMISARAISGSAETHLMRIRNAARKHGARCVVIDPLSALSKFGNRASSLGVAERLIDWAKNDGVTLMCTSLPDETIPNNDATPLQISTIADTWINLTYFARGGERNRALSILKSRGTDHSNQVREMILSGAGVALADVYTADGEVLMGTMRWSKERDERLSSERDAADNRLRRLGLEAEAAELEARLVMLKREIVLIGEERKTLVKEEHERIDDLVSNEVEMRNLRAANSPETSSEESPADD</sequence>
<feature type="region of interest" description="Disordered" evidence="8">
    <location>
        <begin position="564"/>
        <end position="586"/>
    </location>
</feature>
<organism evidence="10 11">
    <name type="scientific">Hypericibacter terrae</name>
    <dbReference type="NCBI Taxonomy" id="2602015"/>
    <lineage>
        <taxon>Bacteria</taxon>
        <taxon>Pseudomonadati</taxon>
        <taxon>Pseudomonadota</taxon>
        <taxon>Alphaproteobacteria</taxon>
        <taxon>Rhodospirillales</taxon>
        <taxon>Dongiaceae</taxon>
        <taxon>Hypericibacter</taxon>
    </lineage>
</organism>
<feature type="coiled-coil region" evidence="7">
    <location>
        <begin position="508"/>
        <end position="544"/>
    </location>
</feature>
<name>A0A5J6MQ57_9PROT</name>
<dbReference type="PROSITE" id="PS51146">
    <property type="entry name" value="KAIC"/>
    <property type="match status" value="2"/>
</dbReference>
<dbReference type="GO" id="GO:0004674">
    <property type="term" value="F:protein serine/threonine kinase activity"/>
    <property type="evidence" value="ECO:0007669"/>
    <property type="project" value="UniProtKB-EC"/>
</dbReference>
<keyword evidence="3" id="KW-0808">Transferase</keyword>
<dbReference type="Pfam" id="PF06745">
    <property type="entry name" value="ATPase"/>
    <property type="match status" value="2"/>
</dbReference>
<evidence type="ECO:0000259" key="9">
    <source>
        <dbReference type="PROSITE" id="PS51146"/>
    </source>
</evidence>
<keyword evidence="5" id="KW-0418">Kinase</keyword>
<dbReference type="PANTHER" id="PTHR42926">
    <property type="match status" value="1"/>
</dbReference>
<evidence type="ECO:0000256" key="6">
    <source>
        <dbReference type="ARBA" id="ARBA00022801"/>
    </source>
</evidence>
<dbReference type="EMBL" id="CP042906">
    <property type="protein sequence ID" value="QEX19469.1"/>
    <property type="molecule type" value="Genomic_DNA"/>
</dbReference>
<feature type="domain" description="KaiC" evidence="9">
    <location>
        <begin position="18"/>
        <end position="265"/>
    </location>
</feature>
<dbReference type="GO" id="GO:0016787">
    <property type="term" value="F:hydrolase activity"/>
    <property type="evidence" value="ECO:0007669"/>
    <property type="project" value="UniProtKB-KW"/>
</dbReference>
<evidence type="ECO:0000256" key="8">
    <source>
        <dbReference type="SAM" id="MobiDB-lite"/>
    </source>
</evidence>
<dbReference type="SMART" id="SM00382">
    <property type="entry name" value="AAA"/>
    <property type="match status" value="2"/>
</dbReference>
<evidence type="ECO:0000256" key="4">
    <source>
        <dbReference type="ARBA" id="ARBA00022737"/>
    </source>
</evidence>
<dbReference type="InterPro" id="IPR030665">
    <property type="entry name" value="KaiC"/>
</dbReference>
<dbReference type="InterPro" id="IPR027417">
    <property type="entry name" value="P-loop_NTPase"/>
</dbReference>
<dbReference type="InterPro" id="IPR014774">
    <property type="entry name" value="KaiC-like_dom"/>
</dbReference>
<dbReference type="InterPro" id="IPR003593">
    <property type="entry name" value="AAA+_ATPase"/>
</dbReference>
<dbReference type="PIRSF" id="PIRSF039117">
    <property type="entry name" value="KaiC"/>
    <property type="match status" value="1"/>
</dbReference>
<dbReference type="NCBIfam" id="NF006799">
    <property type="entry name" value="PRK09302.1"/>
    <property type="match status" value="1"/>
</dbReference>
<keyword evidence="7" id="KW-0175">Coiled coil</keyword>
<reference evidence="10 11" key="1">
    <citation type="submission" date="2019-08" db="EMBL/GenBank/DDBJ databases">
        <title>Hyperibacter terrae gen. nov., sp. nov. and Hyperibacter viscosus sp. nov., two new members in the family Rhodospirillaceae isolated from the rhizosphere of Hypericum perforatum.</title>
        <authorList>
            <person name="Noviana Z."/>
        </authorList>
    </citation>
    <scope>NUCLEOTIDE SEQUENCE [LARGE SCALE GENOMIC DNA]</scope>
    <source>
        <strain evidence="10 11">R5913</strain>
    </source>
</reference>
<accession>A0A5J6MQ57</accession>
<evidence type="ECO:0000256" key="7">
    <source>
        <dbReference type="SAM" id="Coils"/>
    </source>
</evidence>
<feature type="domain" description="KaiC" evidence="9">
    <location>
        <begin position="266"/>
        <end position="493"/>
    </location>
</feature>
<dbReference type="OrthoDB" id="9787927at2"/>
<evidence type="ECO:0000256" key="2">
    <source>
        <dbReference type="ARBA" id="ARBA00022553"/>
    </source>
</evidence>
<dbReference type="AlphaFoldDB" id="A0A5J6MQ57"/>
<evidence type="ECO:0000256" key="3">
    <source>
        <dbReference type="ARBA" id="ARBA00022679"/>
    </source>
</evidence>
<dbReference type="SUPFAM" id="SSF52540">
    <property type="entry name" value="P-loop containing nucleoside triphosphate hydrolases"/>
    <property type="match status" value="2"/>
</dbReference>
<keyword evidence="6" id="KW-0378">Hydrolase</keyword>
<evidence type="ECO:0000313" key="11">
    <source>
        <dbReference type="Proteomes" id="UP000326202"/>
    </source>
</evidence>
<dbReference type="PANTHER" id="PTHR42926:SF1">
    <property type="entry name" value="CIRCADIAN CLOCK OSCILLATOR PROTEIN KAIC 1"/>
    <property type="match status" value="1"/>
</dbReference>
<protein>
    <recommendedName>
        <fullName evidence="1">non-specific serine/threonine protein kinase</fullName>
        <ecNumber evidence="1">2.7.11.1</ecNumber>
    </recommendedName>
</protein>
<dbReference type="KEGG" id="htq:FRZ44_47830"/>
<keyword evidence="11" id="KW-1185">Reference proteome</keyword>
<dbReference type="Gene3D" id="3.40.50.300">
    <property type="entry name" value="P-loop containing nucleotide triphosphate hydrolases"/>
    <property type="match status" value="2"/>
</dbReference>
<evidence type="ECO:0000256" key="1">
    <source>
        <dbReference type="ARBA" id="ARBA00012513"/>
    </source>
</evidence>
<dbReference type="RefSeq" id="WP_151179529.1">
    <property type="nucleotide sequence ID" value="NZ_CP042906.1"/>
</dbReference>
<keyword evidence="4" id="KW-0677">Repeat</keyword>
<evidence type="ECO:0000256" key="5">
    <source>
        <dbReference type="ARBA" id="ARBA00022777"/>
    </source>
</evidence>
<dbReference type="InterPro" id="IPR051347">
    <property type="entry name" value="Circadian_clock_KaiC-rel"/>
</dbReference>
<keyword evidence="2" id="KW-0597">Phosphoprotein</keyword>
<proteinExistence type="predicted"/>
<dbReference type="Proteomes" id="UP000326202">
    <property type="component" value="Chromosome"/>
</dbReference>
<dbReference type="GO" id="GO:0005524">
    <property type="term" value="F:ATP binding"/>
    <property type="evidence" value="ECO:0007669"/>
    <property type="project" value="InterPro"/>
</dbReference>
<evidence type="ECO:0000313" key="10">
    <source>
        <dbReference type="EMBL" id="QEX19469.1"/>
    </source>
</evidence>
<gene>
    <name evidence="10" type="primary">kaiC2</name>
    <name evidence="10" type="ORF">FRZ44_47830</name>
</gene>